<evidence type="ECO:0000313" key="2">
    <source>
        <dbReference type="Proteomes" id="UP000249417"/>
    </source>
</evidence>
<gene>
    <name evidence="1" type="ORF">DI551_11495</name>
</gene>
<organism evidence="1 2">
    <name type="scientific">Micavibrio aeruginosavorus</name>
    <dbReference type="NCBI Taxonomy" id="349221"/>
    <lineage>
        <taxon>Bacteria</taxon>
        <taxon>Pseudomonadati</taxon>
        <taxon>Bdellovibrionota</taxon>
        <taxon>Bdellovibrionia</taxon>
        <taxon>Bdellovibrionales</taxon>
        <taxon>Pseudobdellovibrionaceae</taxon>
        <taxon>Micavibrio</taxon>
    </lineage>
</organism>
<dbReference type="EMBL" id="QFQB01000131">
    <property type="protein sequence ID" value="PZQ43772.1"/>
    <property type="molecule type" value="Genomic_DNA"/>
</dbReference>
<protein>
    <recommendedName>
        <fullName evidence="3">Haemolysin-type calcium binding-related domain-containing protein</fullName>
    </recommendedName>
</protein>
<sequence>MQGFAHAYVSSQIADDFTPYLGAQNANNFSRFIGEVLEKFTHNDPTTFNIRDENRDLWNNDYGLDNLVGLSKEGKVSALSTEINNYISGGSTNLIFDWENDVRVYGRDDIAVSPDALIETILLNDFFDDLLIKKNYQVDFFGLDHLNGMPVDMVGSINSVQQSIHSVLNSASQQASPLVLDLDGDGIELSALNGAGSVYWDIDQDGMAEASGWVKPDDGLLALDWNGDGMV</sequence>
<name>A0A2W5MRA9_9BACT</name>
<dbReference type="AlphaFoldDB" id="A0A2W5MRA9"/>
<evidence type="ECO:0008006" key="3">
    <source>
        <dbReference type="Google" id="ProtNLM"/>
    </source>
</evidence>
<proteinExistence type="predicted"/>
<evidence type="ECO:0000313" key="1">
    <source>
        <dbReference type="EMBL" id="PZQ43772.1"/>
    </source>
</evidence>
<feature type="non-terminal residue" evidence="1">
    <location>
        <position position="231"/>
    </location>
</feature>
<dbReference type="PANTHER" id="PTHR39431:SF1">
    <property type="entry name" value="FRPA_C-RELATED PROTEIN"/>
    <property type="match status" value="1"/>
</dbReference>
<accession>A0A2W5MRA9</accession>
<comment type="caution">
    <text evidence="1">The sequence shown here is derived from an EMBL/GenBank/DDBJ whole genome shotgun (WGS) entry which is preliminary data.</text>
</comment>
<dbReference type="PANTHER" id="PTHR39431">
    <property type="entry name" value="FRPA/C-RELATED PROTEIN"/>
    <property type="match status" value="1"/>
</dbReference>
<reference evidence="1 2" key="1">
    <citation type="submission" date="2017-08" db="EMBL/GenBank/DDBJ databases">
        <title>Infants hospitalized years apart are colonized by the same room-sourced microbial strains.</title>
        <authorList>
            <person name="Brooks B."/>
            <person name="Olm M.R."/>
            <person name="Firek B.A."/>
            <person name="Baker R."/>
            <person name="Thomas B.C."/>
            <person name="Morowitz M.J."/>
            <person name="Banfield J.F."/>
        </authorList>
    </citation>
    <scope>NUCLEOTIDE SEQUENCE [LARGE SCALE GENOMIC DNA]</scope>
    <source>
        <strain evidence="1">S2_005_002_R2_29</strain>
    </source>
</reference>
<dbReference type="Proteomes" id="UP000249417">
    <property type="component" value="Unassembled WGS sequence"/>
</dbReference>